<evidence type="ECO:0000313" key="4">
    <source>
        <dbReference type="Proteomes" id="UP000620224"/>
    </source>
</evidence>
<reference evidence="3" key="1">
    <citation type="journal article" date="2014" name="Int. J. Syst. Evol. Microbiol.">
        <title>Complete genome sequence of Corynebacterium casei LMG S-19264T (=DSM 44701T), isolated from a smear-ripened cheese.</title>
        <authorList>
            <consortium name="US DOE Joint Genome Institute (JGI-PGF)"/>
            <person name="Walter F."/>
            <person name="Albersmeier A."/>
            <person name="Kalinowski J."/>
            <person name="Ruckert C."/>
        </authorList>
    </citation>
    <scope>NUCLEOTIDE SEQUENCE</scope>
    <source>
        <strain evidence="3">JCM 4490</strain>
    </source>
</reference>
<keyword evidence="2" id="KW-0472">Membrane</keyword>
<feature type="region of interest" description="Disordered" evidence="1">
    <location>
        <begin position="1"/>
        <end position="49"/>
    </location>
</feature>
<dbReference type="Proteomes" id="UP000620224">
    <property type="component" value="Unassembled WGS sequence"/>
</dbReference>
<keyword evidence="2" id="KW-1133">Transmembrane helix</keyword>
<name>A0A918J6E1_9ACTN</name>
<proteinExistence type="predicted"/>
<organism evidence="3 4">
    <name type="scientific">Streptomyces lucensis JCM 4490</name>
    <dbReference type="NCBI Taxonomy" id="1306176"/>
    <lineage>
        <taxon>Bacteria</taxon>
        <taxon>Bacillati</taxon>
        <taxon>Actinomycetota</taxon>
        <taxon>Actinomycetes</taxon>
        <taxon>Kitasatosporales</taxon>
        <taxon>Streptomycetaceae</taxon>
        <taxon>Streptomyces</taxon>
    </lineage>
</organism>
<sequence>MSNLSAARADAGGKVDERGDSTSYVRPLRETMSAHPATATRVRTGGPQEDGPEILEHVMGWVLVAVIAMFVTRLGLL</sequence>
<keyword evidence="2" id="KW-0812">Transmembrane</keyword>
<evidence type="ECO:0008006" key="5">
    <source>
        <dbReference type="Google" id="ProtNLM"/>
    </source>
</evidence>
<reference evidence="3" key="2">
    <citation type="submission" date="2020-09" db="EMBL/GenBank/DDBJ databases">
        <authorList>
            <person name="Sun Q."/>
            <person name="Ohkuma M."/>
        </authorList>
    </citation>
    <scope>NUCLEOTIDE SEQUENCE</scope>
    <source>
        <strain evidence="3">JCM 4490</strain>
    </source>
</reference>
<keyword evidence="4" id="KW-1185">Reference proteome</keyword>
<feature type="compositionally biased region" description="Basic and acidic residues" evidence="1">
    <location>
        <begin position="11"/>
        <end position="20"/>
    </location>
</feature>
<evidence type="ECO:0000256" key="1">
    <source>
        <dbReference type="SAM" id="MobiDB-lite"/>
    </source>
</evidence>
<feature type="transmembrane region" description="Helical" evidence="2">
    <location>
        <begin position="58"/>
        <end position="76"/>
    </location>
</feature>
<dbReference type="AlphaFoldDB" id="A0A918J6E1"/>
<dbReference type="NCBIfam" id="NF033485">
    <property type="entry name" value="small_SCO1431"/>
    <property type="match status" value="1"/>
</dbReference>
<gene>
    <name evidence="3" type="ORF">GCM10010503_30190</name>
</gene>
<evidence type="ECO:0000313" key="3">
    <source>
        <dbReference type="EMBL" id="GGW51121.1"/>
    </source>
</evidence>
<evidence type="ECO:0000256" key="2">
    <source>
        <dbReference type="SAM" id="Phobius"/>
    </source>
</evidence>
<comment type="caution">
    <text evidence="3">The sequence shown here is derived from an EMBL/GenBank/DDBJ whole genome shotgun (WGS) entry which is preliminary data.</text>
</comment>
<dbReference type="EMBL" id="BMUE01000005">
    <property type="protein sequence ID" value="GGW51121.1"/>
    <property type="molecule type" value="Genomic_DNA"/>
</dbReference>
<accession>A0A918J6E1</accession>
<protein>
    <recommendedName>
        <fullName evidence="5">SCO1431 family membrane protein</fullName>
    </recommendedName>
</protein>
<dbReference type="InterPro" id="IPR047816">
    <property type="entry name" value="SCO1431-like"/>
</dbReference>